<evidence type="ECO:0008006" key="7">
    <source>
        <dbReference type="Google" id="ProtNLM"/>
    </source>
</evidence>
<comment type="similarity">
    <text evidence="1 4">Belongs to the short-chain dehydrogenases/reductases (SDR) family.</text>
</comment>
<proteinExistence type="inferred from homology"/>
<dbReference type="InterPro" id="IPR002347">
    <property type="entry name" value="SDR_fam"/>
</dbReference>
<name>A0ABR1NXY6_DIAER</name>
<evidence type="ECO:0000256" key="4">
    <source>
        <dbReference type="RuleBase" id="RU000363"/>
    </source>
</evidence>
<comment type="caution">
    <text evidence="5">The sequence shown here is derived from an EMBL/GenBank/DDBJ whole genome shotgun (WGS) entry which is preliminary data.</text>
</comment>
<dbReference type="EMBL" id="JAKNSF020000079">
    <property type="protein sequence ID" value="KAK7719428.1"/>
    <property type="molecule type" value="Genomic_DNA"/>
</dbReference>
<dbReference type="InterPro" id="IPR036291">
    <property type="entry name" value="NAD(P)-bd_dom_sf"/>
</dbReference>
<protein>
    <recommendedName>
        <fullName evidence="7">Short chain dehydrogenase/reductase</fullName>
    </recommendedName>
</protein>
<keyword evidence="2" id="KW-0521">NADP</keyword>
<dbReference type="Pfam" id="PF00106">
    <property type="entry name" value="adh_short"/>
    <property type="match status" value="1"/>
</dbReference>
<dbReference type="PANTHER" id="PTHR44229">
    <property type="entry name" value="15-HYDROXYPROSTAGLANDIN DEHYDROGENASE [NAD(+)]"/>
    <property type="match status" value="1"/>
</dbReference>
<evidence type="ECO:0000256" key="2">
    <source>
        <dbReference type="ARBA" id="ARBA00022857"/>
    </source>
</evidence>
<dbReference type="PROSITE" id="PS00061">
    <property type="entry name" value="ADH_SHORT"/>
    <property type="match status" value="1"/>
</dbReference>
<dbReference type="PRINTS" id="PR00080">
    <property type="entry name" value="SDRFAMILY"/>
</dbReference>
<dbReference type="PANTHER" id="PTHR44229:SF4">
    <property type="entry name" value="15-HYDROXYPROSTAGLANDIN DEHYDROGENASE [NAD(+)]"/>
    <property type="match status" value="1"/>
</dbReference>
<evidence type="ECO:0000256" key="3">
    <source>
        <dbReference type="ARBA" id="ARBA00023002"/>
    </source>
</evidence>
<evidence type="ECO:0000256" key="1">
    <source>
        <dbReference type="ARBA" id="ARBA00006484"/>
    </source>
</evidence>
<dbReference type="Proteomes" id="UP001430848">
    <property type="component" value="Unassembled WGS sequence"/>
</dbReference>
<keyword evidence="3" id="KW-0560">Oxidoreductase</keyword>
<accession>A0ABR1NXY6</accession>
<evidence type="ECO:0000313" key="6">
    <source>
        <dbReference type="Proteomes" id="UP001430848"/>
    </source>
</evidence>
<dbReference type="Gene3D" id="3.40.50.720">
    <property type="entry name" value="NAD(P)-binding Rossmann-like Domain"/>
    <property type="match status" value="1"/>
</dbReference>
<sequence length="285" mass="30330">MDGDAVNGHAPKTVVVTGGASGIGLAMVEHFASQGHNVAVFDVNLEVGNQVVSSVAKKSPRAKIQFKKCDVSSWENQAQAFKDVFNEFGRIDIVMANAGISEQGGSAMASIEEDEPKEPNLKIMDVDLSGVIYTVKLAIHYMNKNPSTGPSRGSIICTASNAGLYPFPVSPLYAAAKAGVIGLVRSTAPIVERHKIQINGLAPAVLADNIALVTNIAPNKALFEGMIITPMSTLIKGVTKFVDDPSLNGELAEIHGESATLRPPHDYVDEDSKKNLQRFWSLGYA</sequence>
<keyword evidence="6" id="KW-1185">Reference proteome</keyword>
<evidence type="ECO:0000313" key="5">
    <source>
        <dbReference type="EMBL" id="KAK7719428.1"/>
    </source>
</evidence>
<dbReference type="PRINTS" id="PR00081">
    <property type="entry name" value="GDHRDH"/>
</dbReference>
<dbReference type="InterPro" id="IPR020904">
    <property type="entry name" value="Sc_DH/Rdtase_CS"/>
</dbReference>
<dbReference type="SUPFAM" id="SSF51735">
    <property type="entry name" value="NAD(P)-binding Rossmann-fold domains"/>
    <property type="match status" value="1"/>
</dbReference>
<reference evidence="5 6" key="1">
    <citation type="submission" date="2024-02" db="EMBL/GenBank/DDBJ databases">
        <title>De novo assembly and annotation of 12 fungi associated with fruit tree decline syndrome in Ontario, Canada.</title>
        <authorList>
            <person name="Sulman M."/>
            <person name="Ellouze W."/>
            <person name="Ilyukhin E."/>
        </authorList>
    </citation>
    <scope>NUCLEOTIDE SEQUENCE [LARGE SCALE GENOMIC DNA]</scope>
    <source>
        <strain evidence="5 6">M169</strain>
    </source>
</reference>
<gene>
    <name evidence="5" type="ORF">SLS63_010065</name>
</gene>
<organism evidence="5 6">
    <name type="scientific">Diaporthe eres</name>
    <name type="common">Phomopsis oblonga</name>
    <dbReference type="NCBI Taxonomy" id="83184"/>
    <lineage>
        <taxon>Eukaryota</taxon>
        <taxon>Fungi</taxon>
        <taxon>Dikarya</taxon>
        <taxon>Ascomycota</taxon>
        <taxon>Pezizomycotina</taxon>
        <taxon>Sordariomycetes</taxon>
        <taxon>Sordariomycetidae</taxon>
        <taxon>Diaporthales</taxon>
        <taxon>Diaporthaceae</taxon>
        <taxon>Diaporthe</taxon>
        <taxon>Diaporthe eres species complex</taxon>
    </lineage>
</organism>